<sequence length="212" mass="24286">MEKQIIPTILVTTFDEFTEQIKKLKKFPLTQIDVMDGEFVDNKSFEEIEKINQLDNLPNFELHLMVKHPLTEIEKWSAIKNIRRVIFHIESDDNPTAVLEKINGHCWQAGIAINPETPLETIEPYFNRVNEILFLTVHPGHRGGSFIPEVKNKIEEFIKIKNRPLCAADGGINKNNIIELKNCGVEIFCIGSALTMSDNVEKTYQEINNLIA</sequence>
<name>A0A2M6W6Z6_9BACT</name>
<dbReference type="GO" id="GO:0046872">
    <property type="term" value="F:metal ion binding"/>
    <property type="evidence" value="ECO:0007669"/>
    <property type="project" value="UniProtKB-KW"/>
</dbReference>
<gene>
    <name evidence="3" type="ORF">COU29_01845</name>
</gene>
<dbReference type="InterPro" id="IPR013785">
    <property type="entry name" value="Aldolase_TIM"/>
</dbReference>
<dbReference type="PANTHER" id="PTHR11749">
    <property type="entry name" value="RIBULOSE-5-PHOSPHATE-3-EPIMERASE"/>
    <property type="match status" value="1"/>
</dbReference>
<dbReference type="Pfam" id="PF00834">
    <property type="entry name" value="Ribul_P_3_epim"/>
    <property type="match status" value="1"/>
</dbReference>
<proteinExistence type="predicted"/>
<dbReference type="AlphaFoldDB" id="A0A2M6W6Z6"/>
<dbReference type="SUPFAM" id="SSF51366">
    <property type="entry name" value="Ribulose-phoshate binding barrel"/>
    <property type="match status" value="1"/>
</dbReference>
<accession>A0A2M6W6Z6</accession>
<dbReference type="GO" id="GO:0016857">
    <property type="term" value="F:racemase and epimerase activity, acting on carbohydrates and derivatives"/>
    <property type="evidence" value="ECO:0007669"/>
    <property type="project" value="InterPro"/>
</dbReference>
<reference evidence="4" key="1">
    <citation type="submission" date="2017-09" db="EMBL/GenBank/DDBJ databases">
        <title>Depth-based differentiation of microbial function through sediment-hosted aquifers and enrichment of novel symbionts in the deep terrestrial subsurface.</title>
        <authorList>
            <person name="Probst A.J."/>
            <person name="Ladd B."/>
            <person name="Jarett J.K."/>
            <person name="Geller-Mcgrath D.E."/>
            <person name="Sieber C.M.K."/>
            <person name="Emerson J.B."/>
            <person name="Anantharaman K."/>
            <person name="Thomas B.C."/>
            <person name="Malmstrom R."/>
            <person name="Stieglmeier M."/>
            <person name="Klingl A."/>
            <person name="Woyke T."/>
            <person name="Ryan C.M."/>
            <person name="Banfield J.F."/>
        </authorList>
    </citation>
    <scope>NUCLEOTIDE SEQUENCE [LARGE SCALE GENOMIC DNA]</scope>
</reference>
<evidence type="ECO:0000313" key="3">
    <source>
        <dbReference type="EMBL" id="PIT88505.1"/>
    </source>
</evidence>
<evidence type="ECO:0008006" key="5">
    <source>
        <dbReference type="Google" id="ProtNLM"/>
    </source>
</evidence>
<dbReference type="InterPro" id="IPR011060">
    <property type="entry name" value="RibuloseP-bd_barrel"/>
</dbReference>
<keyword evidence="1" id="KW-0479">Metal-binding</keyword>
<dbReference type="Proteomes" id="UP000231426">
    <property type="component" value="Unassembled WGS sequence"/>
</dbReference>
<dbReference type="EMBL" id="PFBV01000003">
    <property type="protein sequence ID" value="PIT88505.1"/>
    <property type="molecule type" value="Genomic_DNA"/>
</dbReference>
<keyword evidence="2" id="KW-0413">Isomerase</keyword>
<evidence type="ECO:0000256" key="2">
    <source>
        <dbReference type="ARBA" id="ARBA00023235"/>
    </source>
</evidence>
<evidence type="ECO:0000313" key="4">
    <source>
        <dbReference type="Proteomes" id="UP000231426"/>
    </source>
</evidence>
<comment type="caution">
    <text evidence="3">The sequence shown here is derived from an EMBL/GenBank/DDBJ whole genome shotgun (WGS) entry which is preliminary data.</text>
</comment>
<dbReference type="InterPro" id="IPR000056">
    <property type="entry name" value="Ribul_P_3_epim-like"/>
</dbReference>
<evidence type="ECO:0000256" key="1">
    <source>
        <dbReference type="ARBA" id="ARBA00022723"/>
    </source>
</evidence>
<organism evidence="3 4">
    <name type="scientific">Candidatus Magasanikbacteria bacterium CG10_big_fil_rev_8_21_14_0_10_36_32</name>
    <dbReference type="NCBI Taxonomy" id="1974646"/>
    <lineage>
        <taxon>Bacteria</taxon>
        <taxon>Candidatus Magasanikiibacteriota</taxon>
    </lineage>
</organism>
<dbReference type="GO" id="GO:0005975">
    <property type="term" value="P:carbohydrate metabolic process"/>
    <property type="evidence" value="ECO:0007669"/>
    <property type="project" value="InterPro"/>
</dbReference>
<protein>
    <recommendedName>
        <fullName evidence="5">Ribulose-phosphate 3-epimerase</fullName>
    </recommendedName>
</protein>
<dbReference type="Gene3D" id="3.20.20.70">
    <property type="entry name" value="Aldolase class I"/>
    <property type="match status" value="1"/>
</dbReference>